<dbReference type="CDD" id="cd07989">
    <property type="entry name" value="LPLAT_AGPAT-like"/>
    <property type="match status" value="1"/>
</dbReference>
<accession>A0A0V7ZMM4</accession>
<name>A0A0V7ZMM4_9CYAN</name>
<evidence type="ECO:0000313" key="6">
    <source>
        <dbReference type="Proteomes" id="UP000053372"/>
    </source>
</evidence>
<keyword evidence="6" id="KW-1185">Reference proteome</keyword>
<sequence length="230" mass="26154">MNRVLKFLFVLIAKFVVFVILGLRVRHKELLPSTGPAILVANHNSHLDTLAIMSLFPLSMAHNLRPLANEQYFLQKNSYLAWFSRHVLDIIPVRCNSNQEDSPKENSPKENSPKDICTKHRTFFKDCAAALAQNQILILYPEGSRGEPESLKEFRCGITHLAKRHPNVPIVPIFIYGLGKALPKGKFLLVPFLCSMFIGQALYWGGDKQTFLHKLRERMQTLSAEQMLAT</sequence>
<dbReference type="AlphaFoldDB" id="A0A0V7ZMM4"/>
<protein>
    <submittedName>
        <fullName evidence="5">Glycerol acyltransferase</fullName>
    </submittedName>
</protein>
<dbReference type="OrthoDB" id="9803035at2"/>
<keyword evidence="3" id="KW-1133">Transmembrane helix</keyword>
<dbReference type="SUPFAM" id="SSF69593">
    <property type="entry name" value="Glycerol-3-phosphate (1)-acyltransferase"/>
    <property type="match status" value="1"/>
</dbReference>
<feature type="transmembrane region" description="Helical" evidence="3">
    <location>
        <begin position="187"/>
        <end position="206"/>
    </location>
</feature>
<dbReference type="Pfam" id="PF01553">
    <property type="entry name" value="Acyltransferase"/>
    <property type="match status" value="1"/>
</dbReference>
<evidence type="ECO:0000313" key="5">
    <source>
        <dbReference type="EMBL" id="KST65957.1"/>
    </source>
</evidence>
<keyword evidence="2 5" id="KW-0012">Acyltransferase</keyword>
<dbReference type="Proteomes" id="UP000053372">
    <property type="component" value="Unassembled WGS sequence"/>
</dbReference>
<keyword evidence="1 5" id="KW-0808">Transferase</keyword>
<evidence type="ECO:0000259" key="4">
    <source>
        <dbReference type="SMART" id="SM00563"/>
    </source>
</evidence>
<evidence type="ECO:0000256" key="1">
    <source>
        <dbReference type="ARBA" id="ARBA00022679"/>
    </source>
</evidence>
<evidence type="ECO:0000256" key="3">
    <source>
        <dbReference type="SAM" id="Phobius"/>
    </source>
</evidence>
<feature type="transmembrane region" description="Helical" evidence="3">
    <location>
        <begin position="6"/>
        <end position="23"/>
    </location>
</feature>
<gene>
    <name evidence="5" type="ORF">BC008_23555</name>
</gene>
<comment type="caution">
    <text evidence="5">The sequence shown here is derived from an EMBL/GenBank/DDBJ whole genome shotgun (WGS) entry which is preliminary data.</text>
</comment>
<dbReference type="InterPro" id="IPR002123">
    <property type="entry name" value="Plipid/glycerol_acylTrfase"/>
</dbReference>
<dbReference type="EMBL" id="LMTZ01000101">
    <property type="protein sequence ID" value="KST65957.1"/>
    <property type="molecule type" value="Genomic_DNA"/>
</dbReference>
<dbReference type="GO" id="GO:0006654">
    <property type="term" value="P:phosphatidic acid biosynthetic process"/>
    <property type="evidence" value="ECO:0007669"/>
    <property type="project" value="TreeGrafter"/>
</dbReference>
<reference evidence="5 6" key="1">
    <citation type="journal article" date="2015" name="Genome Announc.">
        <title>Draft Genome of the Euendolithic (true boring) Cyanobacterium Mastigocoleus testarum strain BC008.</title>
        <authorList>
            <person name="Guida B.S."/>
            <person name="Garcia-Pichel F."/>
        </authorList>
    </citation>
    <scope>NUCLEOTIDE SEQUENCE [LARGE SCALE GENOMIC DNA]</scope>
    <source>
        <strain evidence="5 6">BC008</strain>
    </source>
</reference>
<dbReference type="PANTHER" id="PTHR10434:SF11">
    <property type="entry name" value="1-ACYL-SN-GLYCEROL-3-PHOSPHATE ACYLTRANSFERASE"/>
    <property type="match status" value="1"/>
</dbReference>
<evidence type="ECO:0000256" key="2">
    <source>
        <dbReference type="ARBA" id="ARBA00023315"/>
    </source>
</evidence>
<dbReference type="PANTHER" id="PTHR10434">
    <property type="entry name" value="1-ACYL-SN-GLYCEROL-3-PHOSPHATE ACYLTRANSFERASE"/>
    <property type="match status" value="1"/>
</dbReference>
<feature type="domain" description="Phospholipid/glycerol acyltransferase" evidence="4">
    <location>
        <begin position="37"/>
        <end position="178"/>
    </location>
</feature>
<proteinExistence type="predicted"/>
<dbReference type="GO" id="GO:0003841">
    <property type="term" value="F:1-acylglycerol-3-phosphate O-acyltransferase activity"/>
    <property type="evidence" value="ECO:0007669"/>
    <property type="project" value="TreeGrafter"/>
</dbReference>
<keyword evidence="3" id="KW-0812">Transmembrane</keyword>
<dbReference type="RefSeq" id="WP_027846293.1">
    <property type="nucleotide sequence ID" value="NZ_LMTZ01000101.1"/>
</dbReference>
<organism evidence="5 6">
    <name type="scientific">Mastigocoleus testarum BC008</name>
    <dbReference type="NCBI Taxonomy" id="371196"/>
    <lineage>
        <taxon>Bacteria</taxon>
        <taxon>Bacillati</taxon>
        <taxon>Cyanobacteriota</taxon>
        <taxon>Cyanophyceae</taxon>
        <taxon>Nostocales</taxon>
        <taxon>Hapalosiphonaceae</taxon>
        <taxon>Mastigocoleus</taxon>
    </lineage>
</organism>
<keyword evidence="3" id="KW-0472">Membrane</keyword>
<dbReference type="SMART" id="SM00563">
    <property type="entry name" value="PlsC"/>
    <property type="match status" value="1"/>
</dbReference>